<comment type="caution">
    <text evidence="1">The sequence shown here is derived from an EMBL/GenBank/DDBJ whole genome shotgun (WGS) entry which is preliminary data.</text>
</comment>
<dbReference type="Proteomes" id="UP000472335">
    <property type="component" value="Unassembled WGS sequence"/>
</dbReference>
<dbReference type="EMBL" id="JAAKZY010000150">
    <property type="protein sequence ID" value="NGO12683.1"/>
    <property type="molecule type" value="Genomic_DNA"/>
</dbReference>
<organism evidence="1 2">
    <name type="scientific">Streptomyces scabichelini</name>
    <dbReference type="NCBI Taxonomy" id="2711217"/>
    <lineage>
        <taxon>Bacteria</taxon>
        <taxon>Bacillati</taxon>
        <taxon>Actinomycetota</taxon>
        <taxon>Actinomycetes</taxon>
        <taxon>Kitasatosporales</taxon>
        <taxon>Streptomycetaceae</taxon>
        <taxon>Streptomyces</taxon>
    </lineage>
</organism>
<dbReference type="AlphaFoldDB" id="A0A6G4VFX6"/>
<keyword evidence="2" id="KW-1185">Reference proteome</keyword>
<evidence type="ECO:0000313" key="2">
    <source>
        <dbReference type="Proteomes" id="UP000472335"/>
    </source>
</evidence>
<proteinExistence type="predicted"/>
<accession>A0A6G4VFX6</accession>
<sequence>MSSVMATNWTSRAAMILGLLVGLLEGDWPPCSEQSVVAFLDDGKRLVMWGGCGW</sequence>
<dbReference type="RefSeq" id="WP_165265346.1">
    <property type="nucleotide sequence ID" value="NZ_JAAKZY010000150.1"/>
</dbReference>
<reference evidence="1 2" key="1">
    <citation type="submission" date="2020-02" db="EMBL/GenBank/DDBJ databases">
        <title>Whole-genome analyses of novel actinobacteria.</title>
        <authorList>
            <person name="Sahin N."/>
            <person name="Gencbay T."/>
        </authorList>
    </citation>
    <scope>NUCLEOTIDE SEQUENCE [LARGE SCALE GENOMIC DNA]</scope>
    <source>
        <strain evidence="1 2">HC44</strain>
    </source>
</reference>
<evidence type="ECO:0000313" key="1">
    <source>
        <dbReference type="EMBL" id="NGO12683.1"/>
    </source>
</evidence>
<name>A0A6G4VFX6_9ACTN</name>
<gene>
    <name evidence="1" type="ORF">G5C60_35000</name>
</gene>
<protein>
    <submittedName>
        <fullName evidence="1">Uncharacterized protein</fullName>
    </submittedName>
</protein>